<feature type="transmembrane region" description="Helical" evidence="1">
    <location>
        <begin position="12"/>
        <end position="30"/>
    </location>
</feature>
<feature type="transmembrane region" description="Helical" evidence="1">
    <location>
        <begin position="69"/>
        <end position="91"/>
    </location>
</feature>
<name>A0ABU8UP29_9ACTN</name>
<protein>
    <submittedName>
        <fullName evidence="2">Polysaccharide biosynthesis C-terminal domain-containing protein</fullName>
    </submittedName>
</protein>
<evidence type="ECO:0000313" key="3">
    <source>
        <dbReference type="Proteomes" id="UP001376459"/>
    </source>
</evidence>
<reference evidence="2 3" key="1">
    <citation type="submission" date="2024-03" db="EMBL/GenBank/DDBJ databases">
        <title>Novel Streptomyces species of biotechnological and ecological value are a feature of Machair soil.</title>
        <authorList>
            <person name="Prole J.R."/>
            <person name="Goodfellow M."/>
            <person name="Allenby N."/>
            <person name="Ward A.C."/>
        </authorList>
    </citation>
    <scope>NUCLEOTIDE SEQUENCE [LARGE SCALE GENOMIC DNA]</scope>
    <source>
        <strain evidence="2 3">MS1.AVA.1</strain>
    </source>
</reference>
<keyword evidence="1" id="KW-1133">Transmembrane helix</keyword>
<gene>
    <name evidence="2" type="ORF">WKI71_26545</name>
</gene>
<dbReference type="EMBL" id="JBBKAK010000001">
    <property type="protein sequence ID" value="MEJ8670680.1"/>
    <property type="molecule type" value="Genomic_DNA"/>
</dbReference>
<feature type="transmembrane region" description="Helical" evidence="1">
    <location>
        <begin position="97"/>
        <end position="115"/>
    </location>
</feature>
<keyword evidence="1" id="KW-0812">Transmembrane</keyword>
<feature type="transmembrane region" description="Helical" evidence="1">
    <location>
        <begin position="36"/>
        <end position="57"/>
    </location>
</feature>
<organism evidence="2 3">
    <name type="scientific">Streptomyces machairae</name>
    <dbReference type="NCBI Taxonomy" id="3134109"/>
    <lineage>
        <taxon>Bacteria</taxon>
        <taxon>Bacillati</taxon>
        <taxon>Actinomycetota</taxon>
        <taxon>Actinomycetes</taxon>
        <taxon>Kitasatosporales</taxon>
        <taxon>Streptomycetaceae</taxon>
        <taxon>Streptomyces</taxon>
    </lineage>
</organism>
<evidence type="ECO:0000256" key="1">
    <source>
        <dbReference type="SAM" id="Phobius"/>
    </source>
</evidence>
<accession>A0ABU8UP29</accession>
<comment type="caution">
    <text evidence="2">The sequence shown here is derived from an EMBL/GenBank/DDBJ whole genome shotgun (WGS) entry which is preliminary data.</text>
</comment>
<proteinExistence type="predicted"/>
<keyword evidence="1" id="KW-0472">Membrane</keyword>
<evidence type="ECO:0000313" key="2">
    <source>
        <dbReference type="EMBL" id="MEJ8670680.1"/>
    </source>
</evidence>
<dbReference type="Proteomes" id="UP001376459">
    <property type="component" value="Unassembled WGS sequence"/>
</dbReference>
<keyword evidence="3" id="KW-1185">Reference proteome</keyword>
<sequence length="195" mass="20449">MLLMAGKSTWHLAVTGVAFAVQLTVGFLAIPRLGVLGAALSWGAATVVENVVAAVLVRRHPGFTFIDGGYLLATAVALCLTVPLVGTVRLLAGDTTVGLAAAITMGLCAFGIGLWRFRTALGVHELVGVLRERTHEAVSEPGPPLHLPFLHPSLLQPGMFHAPEKKHQAGGHRGFGRGPPRGCLAHHRFGLGGRQ</sequence>